<dbReference type="InterPro" id="IPR032710">
    <property type="entry name" value="NTF2-like_dom_sf"/>
</dbReference>
<gene>
    <name evidence="3" type="ORF">ACFOEN_11510</name>
</gene>
<comment type="caution">
    <text evidence="3">The sequence shown here is derived from an EMBL/GenBank/DDBJ whole genome shotgun (WGS) entry which is preliminary data.</text>
</comment>
<evidence type="ECO:0000313" key="4">
    <source>
        <dbReference type="Proteomes" id="UP001595556"/>
    </source>
</evidence>
<dbReference type="Pfam" id="PF12680">
    <property type="entry name" value="SnoaL_2"/>
    <property type="match status" value="1"/>
</dbReference>
<dbReference type="EMBL" id="JBHRTI010000004">
    <property type="protein sequence ID" value="MFC3148268.1"/>
    <property type="molecule type" value="Genomic_DNA"/>
</dbReference>
<evidence type="ECO:0000313" key="3">
    <source>
        <dbReference type="EMBL" id="MFC3148268.1"/>
    </source>
</evidence>
<dbReference type="InterPro" id="IPR037401">
    <property type="entry name" value="SnoaL-like"/>
</dbReference>
<dbReference type="SUPFAM" id="SSF54427">
    <property type="entry name" value="NTF2-like"/>
    <property type="match status" value="1"/>
</dbReference>
<dbReference type="RefSeq" id="WP_377304040.1">
    <property type="nucleotide sequence ID" value="NZ_CP180191.1"/>
</dbReference>
<organism evidence="3 4">
    <name type="scientific">Piscinibacterium candidicorallinum</name>
    <dbReference type="NCBI Taxonomy" id="1793872"/>
    <lineage>
        <taxon>Bacteria</taxon>
        <taxon>Pseudomonadati</taxon>
        <taxon>Pseudomonadota</taxon>
        <taxon>Betaproteobacteria</taxon>
        <taxon>Burkholderiales</taxon>
        <taxon>Piscinibacterium</taxon>
    </lineage>
</organism>
<dbReference type="Proteomes" id="UP001595556">
    <property type="component" value="Unassembled WGS sequence"/>
</dbReference>
<evidence type="ECO:0000259" key="2">
    <source>
        <dbReference type="Pfam" id="PF12680"/>
    </source>
</evidence>
<protein>
    <submittedName>
        <fullName evidence="3">YybH family protein</fullName>
    </submittedName>
</protein>
<name>A0ABV7H6I3_9BURK</name>
<keyword evidence="4" id="KW-1185">Reference proteome</keyword>
<dbReference type="Gene3D" id="3.10.450.50">
    <property type="match status" value="1"/>
</dbReference>
<feature type="chain" id="PRO_5045061808" evidence="1">
    <location>
        <begin position="18"/>
        <end position="169"/>
    </location>
</feature>
<sequence length="169" mass="18809">MRALFALGLTLALSACAISVNTDPHPPQTKASRSVTPAERTLLEKQVAHAERTFARTMADRDLAEFERFLSVETVWKSGPDGENKPLRGPEAVVGYWKRYFETPAAPFSWKPASVHVTDAGDLAISAGPVYDPSGKRFATYTSIWRQESPGIWKVLFDWGSPWIESTQR</sequence>
<evidence type="ECO:0000256" key="1">
    <source>
        <dbReference type="SAM" id="SignalP"/>
    </source>
</evidence>
<dbReference type="PROSITE" id="PS51257">
    <property type="entry name" value="PROKAR_LIPOPROTEIN"/>
    <property type="match status" value="1"/>
</dbReference>
<reference evidence="4" key="1">
    <citation type="journal article" date="2019" name="Int. J. Syst. Evol. Microbiol.">
        <title>The Global Catalogue of Microorganisms (GCM) 10K type strain sequencing project: providing services to taxonomists for standard genome sequencing and annotation.</title>
        <authorList>
            <consortium name="The Broad Institute Genomics Platform"/>
            <consortium name="The Broad Institute Genome Sequencing Center for Infectious Disease"/>
            <person name="Wu L."/>
            <person name="Ma J."/>
        </authorList>
    </citation>
    <scope>NUCLEOTIDE SEQUENCE [LARGE SCALE GENOMIC DNA]</scope>
    <source>
        <strain evidence="4">KCTC 52168</strain>
    </source>
</reference>
<accession>A0ABV7H6I3</accession>
<feature type="domain" description="SnoaL-like" evidence="2">
    <location>
        <begin position="52"/>
        <end position="148"/>
    </location>
</feature>
<feature type="signal peptide" evidence="1">
    <location>
        <begin position="1"/>
        <end position="17"/>
    </location>
</feature>
<proteinExistence type="predicted"/>
<keyword evidence="1" id="KW-0732">Signal</keyword>